<evidence type="ECO:0000259" key="3">
    <source>
        <dbReference type="Pfam" id="PF09335"/>
    </source>
</evidence>
<dbReference type="Proteomes" id="UP000250174">
    <property type="component" value="Unassembled WGS sequence"/>
</dbReference>
<comment type="similarity">
    <text evidence="1">Belongs to the DedA family.</text>
</comment>
<dbReference type="InterPro" id="IPR032816">
    <property type="entry name" value="VTT_dom"/>
</dbReference>
<comment type="caution">
    <text evidence="4">The sequence shown here is derived from an EMBL/GenBank/DDBJ whole genome shotgun (WGS) entry which is preliminary data.</text>
</comment>
<feature type="transmembrane region" description="Helical" evidence="2">
    <location>
        <begin position="12"/>
        <end position="31"/>
    </location>
</feature>
<dbReference type="PANTHER" id="PTHR42709">
    <property type="entry name" value="ALKALINE PHOSPHATASE LIKE PROTEIN"/>
    <property type="match status" value="1"/>
</dbReference>
<feature type="domain" description="VTT" evidence="3">
    <location>
        <begin position="32"/>
        <end position="157"/>
    </location>
</feature>
<dbReference type="InterPro" id="IPR051311">
    <property type="entry name" value="DedA_domain"/>
</dbReference>
<feature type="transmembrane region" description="Helical" evidence="2">
    <location>
        <begin position="51"/>
        <end position="73"/>
    </location>
</feature>
<evidence type="ECO:0000256" key="1">
    <source>
        <dbReference type="ARBA" id="ARBA00010792"/>
    </source>
</evidence>
<dbReference type="EMBL" id="LVYK01000001">
    <property type="protein sequence ID" value="RAS82070.1"/>
    <property type="molecule type" value="Genomic_DNA"/>
</dbReference>
<keyword evidence="2" id="KW-1133">Transmembrane helix</keyword>
<dbReference type="PANTHER" id="PTHR42709:SF9">
    <property type="entry name" value="ALKALINE PHOSPHATASE LIKE PROTEIN"/>
    <property type="match status" value="1"/>
</dbReference>
<dbReference type="GO" id="GO:0005886">
    <property type="term" value="C:plasma membrane"/>
    <property type="evidence" value="ECO:0007669"/>
    <property type="project" value="TreeGrafter"/>
</dbReference>
<organism evidence="4 5">
    <name type="scientific">Priestia endophytica</name>
    <dbReference type="NCBI Taxonomy" id="135735"/>
    <lineage>
        <taxon>Bacteria</taxon>
        <taxon>Bacillati</taxon>
        <taxon>Bacillota</taxon>
        <taxon>Bacilli</taxon>
        <taxon>Bacillales</taxon>
        <taxon>Bacillaceae</taxon>
        <taxon>Priestia</taxon>
    </lineage>
</organism>
<proteinExistence type="inferred from homology"/>
<name>A0AAX1QFL3_9BACI</name>
<feature type="transmembrane region" description="Helical" evidence="2">
    <location>
        <begin position="165"/>
        <end position="185"/>
    </location>
</feature>
<accession>A0AAX1QFL3</accession>
<dbReference type="Pfam" id="PF09335">
    <property type="entry name" value="VTT_dom"/>
    <property type="match status" value="1"/>
</dbReference>
<evidence type="ECO:0000256" key="2">
    <source>
        <dbReference type="SAM" id="Phobius"/>
    </source>
</evidence>
<dbReference type="AlphaFoldDB" id="A0AAX1QFL3"/>
<reference evidence="4 5" key="1">
    <citation type="submission" date="2016-03" db="EMBL/GenBank/DDBJ databases">
        <title>Comparison of Bacillus endophyticus and B. anthracis characteristics using whole genome sequence analysis and microbiological techniques.</title>
        <authorList>
            <person name="Lekota K.E."/>
            <person name="Mafofo J."/>
            <person name="Rees J."/>
            <person name="Muchadeyi F.C."/>
            <person name="Madoroba E."/>
            <person name="Van Heerden H."/>
        </authorList>
    </citation>
    <scope>NUCLEOTIDE SEQUENCE [LARGE SCALE GENOMIC DNA]</scope>
    <source>
        <strain evidence="4 5">3631_10C</strain>
    </source>
</reference>
<sequence length="193" mass="21535">MNVDQITEYLLTYGYWIILLVLFCGIVGIPAPEETFLVFIGMLIAKHQLSFYGSIGSAFAGTLVGMLCAYFIGRKVGSPFVKKFGKYIKITEENREETYSNFKRHGKLSTLLCLFIPGFRQITPYVAGITGFPVLSYLLFATLGSGLWVVLYIIGGYFIGNRIPVEYVSFLGLAALIGFIVVIIVKKRKKTIK</sequence>
<gene>
    <name evidence="4" type="ORF">A3864_00760</name>
</gene>
<evidence type="ECO:0000313" key="4">
    <source>
        <dbReference type="EMBL" id="RAS82070.1"/>
    </source>
</evidence>
<keyword evidence="2" id="KW-0812">Transmembrane</keyword>
<keyword evidence="2" id="KW-0472">Membrane</keyword>
<dbReference type="RefSeq" id="WP_113765162.1">
    <property type="nucleotide sequence ID" value="NZ_LVYK01000001.1"/>
</dbReference>
<evidence type="ECO:0000313" key="5">
    <source>
        <dbReference type="Proteomes" id="UP000250174"/>
    </source>
</evidence>
<protein>
    <submittedName>
        <fullName evidence="4">Alkaline phosphatase</fullName>
    </submittedName>
</protein>
<feature type="transmembrane region" description="Helical" evidence="2">
    <location>
        <begin position="137"/>
        <end position="159"/>
    </location>
</feature>